<evidence type="ECO:0000313" key="3">
    <source>
        <dbReference type="EMBL" id="KAK8053971.1"/>
    </source>
</evidence>
<feature type="signal peptide" evidence="2">
    <location>
        <begin position="1"/>
        <end position="20"/>
    </location>
</feature>
<comment type="caution">
    <text evidence="3">The sequence shown here is derived from an EMBL/GenBank/DDBJ whole genome shotgun (WGS) entry which is preliminary data.</text>
</comment>
<keyword evidence="2" id="KW-0732">Signal</keyword>
<dbReference type="CDD" id="cd01846">
    <property type="entry name" value="fatty_acyltransferase_like"/>
    <property type="match status" value="1"/>
</dbReference>
<evidence type="ECO:0000256" key="2">
    <source>
        <dbReference type="SAM" id="SignalP"/>
    </source>
</evidence>
<dbReference type="Gene3D" id="3.40.50.1110">
    <property type="entry name" value="SGNH hydrolase"/>
    <property type="match status" value="1"/>
</dbReference>
<dbReference type="InterPro" id="IPR051058">
    <property type="entry name" value="GDSL_Est/Lipase"/>
</dbReference>
<dbReference type="InterPro" id="IPR036514">
    <property type="entry name" value="SGNH_hydro_sf"/>
</dbReference>
<keyword evidence="4" id="KW-1185">Reference proteome</keyword>
<evidence type="ECO:0000256" key="1">
    <source>
        <dbReference type="ARBA" id="ARBA00022801"/>
    </source>
</evidence>
<keyword evidence="1" id="KW-0378">Hydrolase</keyword>
<dbReference type="SUPFAM" id="SSF52266">
    <property type="entry name" value="SGNH hydrolase"/>
    <property type="match status" value="1"/>
</dbReference>
<proteinExistence type="predicted"/>
<feature type="chain" id="PRO_5045438212" description="Carbohydrate esterase family 16 protein" evidence="2">
    <location>
        <begin position="21"/>
        <end position="377"/>
    </location>
</feature>
<evidence type="ECO:0000313" key="4">
    <source>
        <dbReference type="Proteomes" id="UP001446871"/>
    </source>
</evidence>
<gene>
    <name evidence="3" type="ORF">PG996_013272</name>
</gene>
<dbReference type="Proteomes" id="UP001446871">
    <property type="component" value="Unassembled WGS sequence"/>
</dbReference>
<dbReference type="Pfam" id="PF00657">
    <property type="entry name" value="Lipase_GDSL"/>
    <property type="match status" value="1"/>
</dbReference>
<evidence type="ECO:0008006" key="5">
    <source>
        <dbReference type="Google" id="ProtNLM"/>
    </source>
</evidence>
<accession>A0ABR1U4Z7</accession>
<reference evidence="3 4" key="1">
    <citation type="submission" date="2023-01" db="EMBL/GenBank/DDBJ databases">
        <title>Analysis of 21 Apiospora genomes using comparative genomics revels a genus with tremendous synthesis potential of carbohydrate active enzymes and secondary metabolites.</title>
        <authorList>
            <person name="Sorensen T."/>
        </authorList>
    </citation>
    <scope>NUCLEOTIDE SEQUENCE [LARGE SCALE GENOMIC DNA]</scope>
    <source>
        <strain evidence="3 4">CBS 83171</strain>
    </source>
</reference>
<name>A0ABR1U4Z7_9PEZI</name>
<dbReference type="PANTHER" id="PTHR45648:SF22">
    <property type="entry name" value="GDSL LIPASE_ACYLHYDROLASE FAMILY PROTEIN (AFU_ORTHOLOGUE AFUA_4G14700)"/>
    <property type="match status" value="1"/>
</dbReference>
<organism evidence="3 4">
    <name type="scientific">Apiospora saccharicola</name>
    <dbReference type="NCBI Taxonomy" id="335842"/>
    <lineage>
        <taxon>Eukaryota</taxon>
        <taxon>Fungi</taxon>
        <taxon>Dikarya</taxon>
        <taxon>Ascomycota</taxon>
        <taxon>Pezizomycotina</taxon>
        <taxon>Sordariomycetes</taxon>
        <taxon>Xylariomycetidae</taxon>
        <taxon>Amphisphaeriales</taxon>
        <taxon>Apiosporaceae</taxon>
        <taxon>Apiospora</taxon>
    </lineage>
</organism>
<dbReference type="InterPro" id="IPR001087">
    <property type="entry name" value="GDSL"/>
</dbReference>
<dbReference type="PANTHER" id="PTHR45648">
    <property type="entry name" value="GDSL LIPASE/ACYLHYDROLASE FAMILY PROTEIN (AFU_ORTHOLOGUE AFUA_4G14700)"/>
    <property type="match status" value="1"/>
</dbReference>
<dbReference type="EMBL" id="JAQQWM010000008">
    <property type="protein sequence ID" value="KAK8053971.1"/>
    <property type="molecule type" value="Genomic_DNA"/>
</dbReference>
<sequence>MSFVFRSQFLLALLATTASSAPSHLKPRCTASSEWPGWKGIKHAFVLSVTLRHNTPIPFHSKCPSVLYVLTGTIVATAIPQQVSGQYRPRFDHTLTQPSPTKPLGNPGYPGYTSSNGPNWVDYLTVKYNASLLQTYNLAVGGATVDSDLVKPYKPEVLSVKQQVQDVFLPTYAASSSSSSVQWTGCDSLFAFWIGINDVGNSYWQDDTPSLNRKIFAVYADVVRRLYKDAGARNFLFLNVPPVDRSPLTVGQGATAIEREAADIAAFNALTAALAADLAAEGKGEEKANVWTYDVHALFTEVLDRPAAYAATAAYVNTTGFCAAYQNGTPKQDTLDPACGVPVNEYFWLNSLHPTYPMHDVVAEQVAAALIKGPNVC</sequence>
<protein>
    <recommendedName>
        <fullName evidence="5">Carbohydrate esterase family 16 protein</fullName>
    </recommendedName>
</protein>